<accession>A0A2T4CYE9</accession>
<keyword evidence="2" id="KW-0489">Methyltransferase</keyword>
<dbReference type="Gene3D" id="3.40.50.150">
    <property type="entry name" value="Vaccinia Virus protein VP39"/>
    <property type="match status" value="1"/>
</dbReference>
<reference evidence="2" key="1">
    <citation type="submission" date="2018-03" db="EMBL/GenBank/DDBJ databases">
        <title>Cross-interface Injection: A General Nanoliter Liquid Handling Method Applied to Single Cells Genome Amplification Automated Nanoliter Liquid Handling Applied to Single Cell Multiple Displacement Amplification.</title>
        <authorList>
            <person name="Yun J."/>
            <person name="Xu P."/>
            <person name="Xu J."/>
            <person name="Dai X."/>
            <person name="Wang Y."/>
            <person name="Zheng X."/>
            <person name="Cao C."/>
            <person name="Yi Q."/>
            <person name="Zhu Y."/>
            <person name="Wang L."/>
            <person name="Dong Z."/>
            <person name="Huang Y."/>
            <person name="Huang L."/>
            <person name="Du W."/>
        </authorList>
    </citation>
    <scope>NUCLEOTIDE SEQUENCE [LARGE SCALE GENOMIC DNA]</scope>
    <source>
        <strain evidence="2">Z-D3-2</strain>
    </source>
</reference>
<organism evidence="2">
    <name type="scientific">Pseudidiomarina aestuarii</name>
    <dbReference type="NCBI Taxonomy" id="624146"/>
    <lineage>
        <taxon>Bacteria</taxon>
        <taxon>Pseudomonadati</taxon>
        <taxon>Pseudomonadota</taxon>
        <taxon>Gammaproteobacteria</taxon>
        <taxon>Alteromonadales</taxon>
        <taxon>Idiomarinaceae</taxon>
        <taxon>Pseudidiomarina</taxon>
    </lineage>
</organism>
<evidence type="ECO:0000313" key="2">
    <source>
        <dbReference type="EMBL" id="PTB86614.1"/>
    </source>
</evidence>
<protein>
    <submittedName>
        <fullName evidence="2">SAM-dependent methyltransferase</fullName>
    </submittedName>
</protein>
<dbReference type="EMBL" id="PYVN01000010">
    <property type="protein sequence ID" value="PTB86614.1"/>
    <property type="molecule type" value="Genomic_DNA"/>
</dbReference>
<comment type="caution">
    <text evidence="2">The sequence shown here is derived from an EMBL/GenBank/DDBJ whole genome shotgun (WGS) entry which is preliminary data.</text>
</comment>
<feature type="domain" description="Methyltransferase" evidence="1">
    <location>
        <begin position="48"/>
        <end position="146"/>
    </location>
</feature>
<keyword evidence="2" id="KW-0808">Transferase</keyword>
<dbReference type="GO" id="GO:0008168">
    <property type="term" value="F:methyltransferase activity"/>
    <property type="evidence" value="ECO:0007669"/>
    <property type="project" value="UniProtKB-KW"/>
</dbReference>
<proteinExistence type="predicted"/>
<sequence>MQPEEIKEIFDQQASGYDQQWARMASINNGLYFLLESVFAGLAEDAHILCVGAGTGKELIHLARKFPNWQFTAVEPSGAMLAVCRQKVEEEGMTSRCHFHEGYLDSLPDKQLYDAATCFLVSQFILDQQLRIKLFGEIAHRLKQGGILASADLASQLGSDEYEALLHTWMTMMAGAGITAEKQNQIRDAYAKDVAVLPPTKVADIIKSAGFCMPVQFFQAGLIHAWFAKLQT</sequence>
<dbReference type="AlphaFoldDB" id="A0A2T4CYE9"/>
<dbReference type="CDD" id="cd02440">
    <property type="entry name" value="AdoMet_MTases"/>
    <property type="match status" value="1"/>
</dbReference>
<evidence type="ECO:0000259" key="1">
    <source>
        <dbReference type="Pfam" id="PF13649"/>
    </source>
</evidence>
<dbReference type="Pfam" id="PF13649">
    <property type="entry name" value="Methyltransf_25"/>
    <property type="match status" value="1"/>
</dbReference>
<dbReference type="GO" id="GO:0032259">
    <property type="term" value="P:methylation"/>
    <property type="evidence" value="ECO:0007669"/>
    <property type="project" value="UniProtKB-KW"/>
</dbReference>
<gene>
    <name evidence="2" type="ORF">C9940_01720</name>
</gene>
<dbReference type="InterPro" id="IPR029063">
    <property type="entry name" value="SAM-dependent_MTases_sf"/>
</dbReference>
<dbReference type="InterPro" id="IPR041698">
    <property type="entry name" value="Methyltransf_25"/>
</dbReference>
<dbReference type="SUPFAM" id="SSF53335">
    <property type="entry name" value="S-adenosyl-L-methionine-dependent methyltransferases"/>
    <property type="match status" value="1"/>
</dbReference>
<name>A0A2T4CYE9_9GAMM</name>